<feature type="non-terminal residue" evidence="2">
    <location>
        <position position="111"/>
    </location>
</feature>
<protein>
    <submittedName>
        <fullName evidence="2">Uncharacterized protein</fullName>
    </submittedName>
</protein>
<reference evidence="2" key="1">
    <citation type="submission" date="2014-12" db="EMBL/GenBank/DDBJ databases">
        <title>Insight into the proteome of Arion vulgaris.</title>
        <authorList>
            <person name="Aradska J."/>
            <person name="Bulat T."/>
            <person name="Smidak R."/>
            <person name="Sarate P."/>
            <person name="Gangsoo J."/>
            <person name="Sialana F."/>
            <person name="Bilban M."/>
            <person name="Lubec G."/>
        </authorList>
    </citation>
    <scope>NUCLEOTIDE SEQUENCE</scope>
    <source>
        <tissue evidence="2">Skin</tissue>
    </source>
</reference>
<feature type="region of interest" description="Disordered" evidence="1">
    <location>
        <begin position="90"/>
        <end position="111"/>
    </location>
</feature>
<dbReference type="EMBL" id="HACG01001812">
    <property type="protein sequence ID" value="CEK48677.1"/>
    <property type="molecule type" value="Transcribed_RNA"/>
</dbReference>
<feature type="non-terminal residue" evidence="2">
    <location>
        <position position="1"/>
    </location>
</feature>
<accession>A0A0B6XX85</accession>
<evidence type="ECO:0000256" key="1">
    <source>
        <dbReference type="SAM" id="MobiDB-lite"/>
    </source>
</evidence>
<gene>
    <name evidence="2" type="primary">ORF4825</name>
</gene>
<organism evidence="2">
    <name type="scientific">Arion vulgaris</name>
    <dbReference type="NCBI Taxonomy" id="1028688"/>
    <lineage>
        <taxon>Eukaryota</taxon>
        <taxon>Metazoa</taxon>
        <taxon>Spiralia</taxon>
        <taxon>Lophotrochozoa</taxon>
        <taxon>Mollusca</taxon>
        <taxon>Gastropoda</taxon>
        <taxon>Heterobranchia</taxon>
        <taxon>Euthyneura</taxon>
        <taxon>Panpulmonata</taxon>
        <taxon>Eupulmonata</taxon>
        <taxon>Stylommatophora</taxon>
        <taxon>Helicina</taxon>
        <taxon>Arionoidea</taxon>
        <taxon>Arionidae</taxon>
        <taxon>Arion</taxon>
    </lineage>
</organism>
<sequence length="111" mass="11577">QQPNRYIQVPNPAGGGTLLCQLSMRDGKMVLVPVDKNLQSQNSGASVLKLSNTLTSSPKITIRVPATNPQATAATSGAVFAQIQQQLLQAQSSGSTTTTGHRFITLPGTSS</sequence>
<dbReference type="AlphaFoldDB" id="A0A0B6XX85"/>
<name>A0A0B6XX85_9EUPU</name>
<proteinExistence type="predicted"/>
<feature type="compositionally biased region" description="Low complexity" evidence="1">
    <location>
        <begin position="90"/>
        <end position="100"/>
    </location>
</feature>
<evidence type="ECO:0000313" key="2">
    <source>
        <dbReference type="EMBL" id="CEK48677.1"/>
    </source>
</evidence>